<feature type="region of interest" description="Disordered" evidence="3">
    <location>
        <begin position="635"/>
        <end position="672"/>
    </location>
</feature>
<dbReference type="SUPFAM" id="SSF51735">
    <property type="entry name" value="NAD(P)-binding Rossmann-fold domains"/>
    <property type="match status" value="1"/>
</dbReference>
<dbReference type="OrthoDB" id="10254221at2759"/>
<dbReference type="PANTHER" id="PTHR43355:SF2">
    <property type="entry name" value="FLAVIN REDUCTASE (NADPH)"/>
    <property type="match status" value="1"/>
</dbReference>
<dbReference type="PANTHER" id="PTHR43355">
    <property type="entry name" value="FLAVIN REDUCTASE (NADPH)"/>
    <property type="match status" value="1"/>
</dbReference>
<evidence type="ECO:0000256" key="2">
    <source>
        <dbReference type="SAM" id="Coils"/>
    </source>
</evidence>
<feature type="region of interest" description="Disordered" evidence="3">
    <location>
        <begin position="54"/>
        <end position="74"/>
    </location>
</feature>
<accession>A0A9P6KCG2</accession>
<feature type="compositionally biased region" description="Low complexity" evidence="3">
    <location>
        <begin position="657"/>
        <end position="670"/>
    </location>
</feature>
<dbReference type="GO" id="GO:0004074">
    <property type="term" value="F:biliverdin reductase [NAD(P)H] activity"/>
    <property type="evidence" value="ECO:0007669"/>
    <property type="project" value="TreeGrafter"/>
</dbReference>
<evidence type="ECO:0000256" key="3">
    <source>
        <dbReference type="SAM" id="MobiDB-lite"/>
    </source>
</evidence>
<feature type="domain" description="NAD(P)-binding" evidence="4">
    <location>
        <begin position="447"/>
        <end position="544"/>
    </location>
</feature>
<proteinExistence type="inferred from homology"/>
<evidence type="ECO:0000313" key="5">
    <source>
        <dbReference type="EMBL" id="KAF9579657.1"/>
    </source>
</evidence>
<feature type="compositionally biased region" description="Low complexity" evidence="3">
    <location>
        <begin position="102"/>
        <end position="111"/>
    </location>
</feature>
<feature type="compositionally biased region" description="Low complexity" evidence="3">
    <location>
        <begin position="271"/>
        <end position="287"/>
    </location>
</feature>
<dbReference type="Gene3D" id="3.40.50.720">
    <property type="entry name" value="NAD(P)-binding Rossmann-like Domain"/>
    <property type="match status" value="1"/>
</dbReference>
<gene>
    <name evidence="5" type="ORF">BGW38_003995</name>
</gene>
<feature type="region of interest" description="Disordered" evidence="3">
    <location>
        <begin position="266"/>
        <end position="320"/>
    </location>
</feature>
<dbReference type="GO" id="GO:0042602">
    <property type="term" value="F:riboflavin reductase (NADPH) activity"/>
    <property type="evidence" value="ECO:0007669"/>
    <property type="project" value="TreeGrafter"/>
</dbReference>
<keyword evidence="6" id="KW-1185">Reference proteome</keyword>
<dbReference type="InterPro" id="IPR036291">
    <property type="entry name" value="NAD(P)-bd_dom_sf"/>
</dbReference>
<feature type="region of interest" description="Disordered" evidence="3">
    <location>
        <begin position="1"/>
        <end position="29"/>
    </location>
</feature>
<dbReference type="InterPro" id="IPR051606">
    <property type="entry name" value="Polyketide_Oxido-like"/>
</dbReference>
<evidence type="ECO:0000259" key="4">
    <source>
        <dbReference type="Pfam" id="PF13460"/>
    </source>
</evidence>
<feature type="compositionally biased region" description="Polar residues" evidence="3">
    <location>
        <begin position="298"/>
        <end position="310"/>
    </location>
</feature>
<organism evidence="5 6">
    <name type="scientific">Lunasporangiospora selenospora</name>
    <dbReference type="NCBI Taxonomy" id="979761"/>
    <lineage>
        <taxon>Eukaryota</taxon>
        <taxon>Fungi</taxon>
        <taxon>Fungi incertae sedis</taxon>
        <taxon>Mucoromycota</taxon>
        <taxon>Mortierellomycotina</taxon>
        <taxon>Mortierellomycetes</taxon>
        <taxon>Mortierellales</taxon>
        <taxon>Mortierellaceae</taxon>
        <taxon>Lunasporangiospora</taxon>
    </lineage>
</organism>
<keyword evidence="2" id="KW-0175">Coiled coil</keyword>
<dbReference type="Pfam" id="PF13460">
    <property type="entry name" value="NAD_binding_10"/>
    <property type="match status" value="1"/>
</dbReference>
<feature type="compositionally biased region" description="Gly residues" evidence="3">
    <location>
        <begin position="635"/>
        <end position="645"/>
    </location>
</feature>
<dbReference type="InterPro" id="IPR016040">
    <property type="entry name" value="NAD(P)-bd_dom"/>
</dbReference>
<dbReference type="EMBL" id="JAABOA010002596">
    <property type="protein sequence ID" value="KAF9579657.1"/>
    <property type="molecule type" value="Genomic_DNA"/>
</dbReference>
<comment type="caution">
    <text evidence="5">The sequence shown here is derived from an EMBL/GenBank/DDBJ whole genome shotgun (WGS) entry which is preliminary data.</text>
</comment>
<feature type="coiled-coil region" evidence="2">
    <location>
        <begin position="681"/>
        <end position="720"/>
    </location>
</feature>
<protein>
    <recommendedName>
        <fullName evidence="4">NAD(P)-binding domain-containing protein</fullName>
    </recommendedName>
</protein>
<feature type="region of interest" description="Disordered" evidence="3">
    <location>
        <begin position="91"/>
        <end position="155"/>
    </location>
</feature>
<dbReference type="AlphaFoldDB" id="A0A9P6KCG2"/>
<name>A0A9P6KCG2_9FUNG</name>
<dbReference type="Proteomes" id="UP000780801">
    <property type="component" value="Unassembled WGS sequence"/>
</dbReference>
<feature type="compositionally biased region" description="Low complexity" evidence="3">
    <location>
        <begin position="54"/>
        <end position="63"/>
    </location>
</feature>
<comment type="similarity">
    <text evidence="1">Belongs to the avfA family.</text>
</comment>
<evidence type="ECO:0000256" key="1">
    <source>
        <dbReference type="ARBA" id="ARBA00038376"/>
    </source>
</evidence>
<feature type="compositionally biased region" description="Pro residues" evidence="3">
    <location>
        <begin position="1"/>
        <end position="10"/>
    </location>
</feature>
<reference evidence="5" key="1">
    <citation type="journal article" date="2020" name="Fungal Divers.">
        <title>Resolving the Mortierellaceae phylogeny through synthesis of multi-gene phylogenetics and phylogenomics.</title>
        <authorList>
            <person name="Vandepol N."/>
            <person name="Liber J."/>
            <person name="Desiro A."/>
            <person name="Na H."/>
            <person name="Kennedy M."/>
            <person name="Barry K."/>
            <person name="Grigoriev I.V."/>
            <person name="Miller A.N."/>
            <person name="O'Donnell K."/>
            <person name="Stajich J.E."/>
            <person name="Bonito G."/>
        </authorList>
    </citation>
    <scope>NUCLEOTIDE SEQUENCE</scope>
    <source>
        <strain evidence="5">KOD1015</strain>
    </source>
</reference>
<feature type="compositionally biased region" description="Basic and acidic residues" evidence="3">
    <location>
        <begin position="136"/>
        <end position="155"/>
    </location>
</feature>
<evidence type="ECO:0000313" key="6">
    <source>
        <dbReference type="Proteomes" id="UP000780801"/>
    </source>
</evidence>
<sequence>MQKKPSPPLSPTHRTQRALSVSSDSRRARDAFYSSDSIATYYYTPHEAFKAASAAAAASTSPFAFPPQSPGLLHGEDLAIPESFLNGIDLYSRQTPLPPLPTSASAPITPSQKPQKSPHRTKRDPSEPFDTQNQQKLDKLERQRTRQERKQKREDYKQIYLQSQLTASLQQQQQQALPRQDLFSGTVGAMTTTMMQESATEKRQQRSLPIYVSSATSGPSSKDVLYHTSSRYHVDPLSPTTAGARSGPTTLDDALFQNRLTQLDSISSTHSRTTTLSGASSSSTSTKGKSEKKMRSLSLKNNSTKTTKSMSDLRPWSGAPQPETLNEYPYEFKGHAFGQYHLNNEYSYYSGYDSDENTATSPGQGYDSLMDTLYSPSTTATTSGLTDTISPMMSPISATGVGEGNWDEGEATTTLTTLDSVEAQLDGWSLGKSYSRSGNGRYLLILGANGRTGIELVRQGLELNYRVTAFVRDDKVLIEDTALRKNQNLLIVRGSPTSTVDLDRCIEGQDVVINVIGARPMSGDPTVSSHSQVVLNNAMKKHGILKDKLLQEEIVQRETESLDWTVIRPITLKDGEMTRRLYSCAGDLPMDYDPNGSRTKTLTRKDLANYLLEIINDTETYGAIRSVAGRTRGHGIGPGSVGGSGQSINSGEISVLSGSSNGTSGTNSGSIASKVKSFCPLERRREAAAEAARLKQELKLELKLEQIQRQVQQQEQQEQQEQQ</sequence>